<comment type="caution">
    <text evidence="1">The sequence shown here is derived from an EMBL/GenBank/DDBJ whole genome shotgun (WGS) entry which is preliminary data.</text>
</comment>
<accession>A0ACC0HHL2</accession>
<proteinExistence type="predicted"/>
<gene>
    <name evidence="1" type="ORF">LOK49_LG06G00080</name>
</gene>
<organism evidence="1 2">
    <name type="scientific">Camellia lanceoleosa</name>
    <dbReference type="NCBI Taxonomy" id="1840588"/>
    <lineage>
        <taxon>Eukaryota</taxon>
        <taxon>Viridiplantae</taxon>
        <taxon>Streptophyta</taxon>
        <taxon>Embryophyta</taxon>
        <taxon>Tracheophyta</taxon>
        <taxon>Spermatophyta</taxon>
        <taxon>Magnoliopsida</taxon>
        <taxon>eudicotyledons</taxon>
        <taxon>Gunneridae</taxon>
        <taxon>Pentapetalae</taxon>
        <taxon>asterids</taxon>
        <taxon>Ericales</taxon>
        <taxon>Theaceae</taxon>
        <taxon>Camellia</taxon>
    </lineage>
</organism>
<evidence type="ECO:0000313" key="2">
    <source>
        <dbReference type="Proteomes" id="UP001060215"/>
    </source>
</evidence>
<protein>
    <submittedName>
        <fullName evidence="1">Zinc finger protein ZAT9</fullName>
    </submittedName>
</protein>
<dbReference type="Proteomes" id="UP001060215">
    <property type="component" value="Chromosome 5"/>
</dbReference>
<evidence type="ECO:0000313" key="1">
    <source>
        <dbReference type="EMBL" id="KAI8011426.1"/>
    </source>
</evidence>
<sequence>MNRNNSYLDRHHRYNQTSKELESKKPKLGQSCKPESPMSSISETSPEEELTYCLLMLSRDKWILRNEEKDEEENEQTKYDSDEFKKQSNKTRIRKKYKYETFHRVF</sequence>
<keyword evidence="2" id="KW-1185">Reference proteome</keyword>
<dbReference type="EMBL" id="CM045762">
    <property type="protein sequence ID" value="KAI8011426.1"/>
    <property type="molecule type" value="Genomic_DNA"/>
</dbReference>
<name>A0ACC0HHL2_9ERIC</name>
<reference evidence="1 2" key="1">
    <citation type="journal article" date="2022" name="Plant J.">
        <title>Chromosome-level genome of Camellia lanceoleosa provides a valuable resource for understanding genome evolution and self-incompatibility.</title>
        <authorList>
            <person name="Gong W."/>
            <person name="Xiao S."/>
            <person name="Wang L."/>
            <person name="Liao Z."/>
            <person name="Chang Y."/>
            <person name="Mo W."/>
            <person name="Hu G."/>
            <person name="Li W."/>
            <person name="Zhao G."/>
            <person name="Zhu H."/>
            <person name="Hu X."/>
            <person name="Ji K."/>
            <person name="Xiang X."/>
            <person name="Song Q."/>
            <person name="Yuan D."/>
            <person name="Jin S."/>
            <person name="Zhang L."/>
        </authorList>
    </citation>
    <scope>NUCLEOTIDE SEQUENCE [LARGE SCALE GENOMIC DNA]</scope>
    <source>
        <strain evidence="1">SQ_2022a</strain>
    </source>
</reference>